<evidence type="ECO:0000256" key="1">
    <source>
        <dbReference type="SAM" id="MobiDB-lite"/>
    </source>
</evidence>
<protein>
    <recommendedName>
        <fullName evidence="4">Basic proline-rich protein-like</fullName>
    </recommendedName>
</protein>
<proteinExistence type="predicted"/>
<accession>A0A8B9CMK7</accession>
<evidence type="ECO:0000313" key="3">
    <source>
        <dbReference type="Proteomes" id="UP000694426"/>
    </source>
</evidence>
<organism evidence="2 3">
    <name type="scientific">Anser brachyrhynchus</name>
    <name type="common">Pink-footed goose</name>
    <dbReference type="NCBI Taxonomy" id="132585"/>
    <lineage>
        <taxon>Eukaryota</taxon>
        <taxon>Metazoa</taxon>
        <taxon>Chordata</taxon>
        <taxon>Craniata</taxon>
        <taxon>Vertebrata</taxon>
        <taxon>Euteleostomi</taxon>
        <taxon>Archelosauria</taxon>
        <taxon>Archosauria</taxon>
        <taxon>Dinosauria</taxon>
        <taxon>Saurischia</taxon>
        <taxon>Theropoda</taxon>
        <taxon>Coelurosauria</taxon>
        <taxon>Aves</taxon>
        <taxon>Neognathae</taxon>
        <taxon>Galloanserae</taxon>
        <taxon>Anseriformes</taxon>
        <taxon>Anatidae</taxon>
        <taxon>Anserinae</taxon>
        <taxon>Anser</taxon>
    </lineage>
</organism>
<name>A0A8B9CMK7_9AVES</name>
<dbReference type="PRINTS" id="PR01217">
    <property type="entry name" value="PRICHEXTENSN"/>
</dbReference>
<feature type="region of interest" description="Disordered" evidence="1">
    <location>
        <begin position="1"/>
        <end position="244"/>
    </location>
</feature>
<evidence type="ECO:0000313" key="2">
    <source>
        <dbReference type="Ensembl" id="ENSABRP00000021305.1"/>
    </source>
</evidence>
<dbReference type="Ensembl" id="ENSABRT00000029987.1">
    <property type="protein sequence ID" value="ENSABRP00000021305.1"/>
    <property type="gene ID" value="ENSABRG00000018110.1"/>
</dbReference>
<feature type="compositionally biased region" description="Low complexity" evidence="1">
    <location>
        <begin position="139"/>
        <end position="154"/>
    </location>
</feature>
<reference evidence="2" key="2">
    <citation type="submission" date="2025-09" db="UniProtKB">
        <authorList>
            <consortium name="Ensembl"/>
        </authorList>
    </citation>
    <scope>IDENTIFICATION</scope>
</reference>
<reference evidence="2" key="1">
    <citation type="submission" date="2025-08" db="UniProtKB">
        <authorList>
            <consortium name="Ensembl"/>
        </authorList>
    </citation>
    <scope>IDENTIFICATION</scope>
</reference>
<dbReference type="AlphaFoldDB" id="A0A8B9CMK7"/>
<sequence length="295" mass="29588">MEPSQTGLDTAPRLPPPDVTAPEAPLSLHPPAQTAPCVNPQHRHRSHQEGDGALPRWHAGAGGRAPTAAGAQSQHCAASRGGGLAPPCRPEEEGRGLSMAPAPGAAPGGGGDTRGPQPPARRGAGAVTPRLSPRCRPLPGAVTAAPSGPAASPPARRHPALPGGGNTPPGPAVTAAPSARPDPPQSLPQAQTPPAEPAPLRSPQEPQPRRPHVRAAPPPPPPSLTAGRTPLCPPPRPPRAEIVPPCPLRRRGLVLSGKLRLLGRGFPLPRPIGGGAAARPCCGHAHAGSTSGLGL</sequence>
<dbReference type="Proteomes" id="UP000694426">
    <property type="component" value="Unplaced"/>
</dbReference>
<keyword evidence="3" id="KW-1185">Reference proteome</keyword>
<evidence type="ECO:0008006" key="4">
    <source>
        <dbReference type="Google" id="ProtNLM"/>
    </source>
</evidence>